<dbReference type="RefSeq" id="WP_156183981.1">
    <property type="nucleotide sequence ID" value="NZ_JAJOHW010000119.1"/>
</dbReference>
<comment type="caution">
    <text evidence="2">The sequence shown here is derived from an EMBL/GenBank/DDBJ whole genome shotgun (WGS) entry which is preliminary data.</text>
</comment>
<gene>
    <name evidence="2" type="ORF">ACFO0R_22680</name>
</gene>
<evidence type="ECO:0000256" key="1">
    <source>
        <dbReference type="SAM" id="MobiDB-lite"/>
    </source>
</evidence>
<keyword evidence="3" id="KW-1185">Reference proteome</keyword>
<protein>
    <submittedName>
        <fullName evidence="2">Uncharacterized protein</fullName>
    </submittedName>
</protein>
<evidence type="ECO:0000313" key="3">
    <source>
        <dbReference type="Proteomes" id="UP001595999"/>
    </source>
</evidence>
<organism evidence="2 3">
    <name type="scientific">Chromobacterium aquaticum</name>
    <dbReference type="NCBI Taxonomy" id="467180"/>
    <lineage>
        <taxon>Bacteria</taxon>
        <taxon>Pseudomonadati</taxon>
        <taxon>Pseudomonadota</taxon>
        <taxon>Betaproteobacteria</taxon>
        <taxon>Neisseriales</taxon>
        <taxon>Chromobacteriaceae</taxon>
        <taxon>Chromobacterium</taxon>
    </lineage>
</organism>
<evidence type="ECO:0000313" key="2">
    <source>
        <dbReference type="EMBL" id="MFC4492426.1"/>
    </source>
</evidence>
<proteinExistence type="predicted"/>
<dbReference type="Proteomes" id="UP001595999">
    <property type="component" value="Unassembled WGS sequence"/>
</dbReference>
<name>A0ABV9A0C0_9NEIS</name>
<dbReference type="EMBL" id="JBHSEK010000028">
    <property type="protein sequence ID" value="MFC4492426.1"/>
    <property type="molecule type" value="Genomic_DNA"/>
</dbReference>
<reference evidence="3" key="1">
    <citation type="journal article" date="2019" name="Int. J. Syst. Evol. Microbiol.">
        <title>The Global Catalogue of Microorganisms (GCM) 10K type strain sequencing project: providing services to taxonomists for standard genome sequencing and annotation.</title>
        <authorList>
            <consortium name="The Broad Institute Genomics Platform"/>
            <consortium name="The Broad Institute Genome Sequencing Center for Infectious Disease"/>
            <person name="Wu L."/>
            <person name="Ma J."/>
        </authorList>
    </citation>
    <scope>NUCLEOTIDE SEQUENCE [LARGE SCALE GENOMIC DNA]</scope>
    <source>
        <strain evidence="3">CGMCC 4.7608</strain>
    </source>
</reference>
<sequence length="103" mass="11425">MDGKTEPVPSATSRKRGRPPSPHAMSGAERQRKYRANTVTVTLNDKEWACLTSMLEQALKADPERYGEPDFELARKIYSAAIKGNPPPECFFMPGGSGLDERQ</sequence>
<feature type="region of interest" description="Disordered" evidence="1">
    <location>
        <begin position="1"/>
        <end position="36"/>
    </location>
</feature>
<accession>A0ABV9A0C0</accession>